<comment type="subcellular location">
    <subcellularLocation>
        <location evidence="1">Nucleus</location>
        <location evidence="1">Nucleolus</location>
    </subcellularLocation>
</comment>
<dbReference type="HOGENOM" id="CLU_025741_0_1_1"/>
<dbReference type="GO" id="GO:0003723">
    <property type="term" value="F:RNA binding"/>
    <property type="evidence" value="ECO:0007669"/>
    <property type="project" value="UniProtKB-UniRule"/>
</dbReference>
<accession>Q6BYZ8</accession>
<evidence type="ECO:0000313" key="7">
    <source>
        <dbReference type="EMBL" id="CAG84527.1"/>
    </source>
</evidence>
<dbReference type="GO" id="GO:0005730">
    <property type="term" value="C:nucleolus"/>
    <property type="evidence" value="ECO:0007669"/>
    <property type="project" value="UniProtKB-SubCell"/>
</dbReference>
<dbReference type="PROSITE" id="PS50102">
    <property type="entry name" value="RRM"/>
    <property type="match status" value="1"/>
</dbReference>
<dbReference type="SUPFAM" id="SSF54928">
    <property type="entry name" value="RNA-binding domain, RBD"/>
    <property type="match status" value="1"/>
</dbReference>
<dbReference type="Proteomes" id="UP000000599">
    <property type="component" value="Chromosome A"/>
</dbReference>
<dbReference type="Gene3D" id="3.30.70.330">
    <property type="match status" value="1"/>
</dbReference>
<dbReference type="VEuPathDB" id="FungiDB:DEHA2A05720g"/>
<dbReference type="Pfam" id="PF00076">
    <property type="entry name" value="RRM_1"/>
    <property type="match status" value="1"/>
</dbReference>
<dbReference type="InterPro" id="IPR012677">
    <property type="entry name" value="Nucleotide-bd_a/b_plait_sf"/>
</dbReference>
<reference evidence="7 8" key="1">
    <citation type="journal article" date="2004" name="Nature">
        <title>Genome evolution in yeasts.</title>
        <authorList>
            <consortium name="Genolevures"/>
            <person name="Dujon B."/>
            <person name="Sherman D."/>
            <person name="Fischer G."/>
            <person name="Durrens P."/>
            <person name="Casaregola S."/>
            <person name="Lafontaine I."/>
            <person name="de Montigny J."/>
            <person name="Marck C."/>
            <person name="Neuveglise C."/>
            <person name="Talla E."/>
            <person name="Goffard N."/>
            <person name="Frangeul L."/>
            <person name="Aigle M."/>
            <person name="Anthouard V."/>
            <person name="Babour A."/>
            <person name="Barbe V."/>
            <person name="Barnay S."/>
            <person name="Blanchin S."/>
            <person name="Beckerich J.M."/>
            <person name="Beyne E."/>
            <person name="Bleykasten C."/>
            <person name="Boisrame A."/>
            <person name="Boyer J."/>
            <person name="Cattolico L."/>
            <person name="Confanioleri F."/>
            <person name="de Daruvar A."/>
            <person name="Despons L."/>
            <person name="Fabre E."/>
            <person name="Fairhead C."/>
            <person name="Ferry-Dumazet H."/>
            <person name="Groppi A."/>
            <person name="Hantraye F."/>
            <person name="Hennequin C."/>
            <person name="Jauniaux N."/>
            <person name="Joyet P."/>
            <person name="Kachouri R."/>
            <person name="Kerrest A."/>
            <person name="Koszul R."/>
            <person name="Lemaire M."/>
            <person name="Lesur I."/>
            <person name="Ma L."/>
            <person name="Muller H."/>
            <person name="Nicaud J.M."/>
            <person name="Nikolski M."/>
            <person name="Oztas S."/>
            <person name="Ozier-Kalogeropoulos O."/>
            <person name="Pellenz S."/>
            <person name="Potier S."/>
            <person name="Richard G.F."/>
            <person name="Straub M.L."/>
            <person name="Suleau A."/>
            <person name="Swennene D."/>
            <person name="Tekaia F."/>
            <person name="Wesolowski-Louvel M."/>
            <person name="Westhof E."/>
            <person name="Wirth B."/>
            <person name="Zeniou-Meyer M."/>
            <person name="Zivanovic I."/>
            <person name="Bolotin-Fukuhara M."/>
            <person name="Thierry A."/>
            <person name="Bouchier C."/>
            <person name="Caudron B."/>
            <person name="Scarpelli C."/>
            <person name="Gaillardin C."/>
            <person name="Weissenbach J."/>
            <person name="Wincker P."/>
            <person name="Souciet J.L."/>
        </authorList>
    </citation>
    <scope>NUCLEOTIDE SEQUENCE [LARGE SCALE GENOMIC DNA]</scope>
    <source>
        <strain evidence="8">ATCC 36239 / CBS 767 / BCRC 21394 / JCM 1990 / NBRC 0083 / IGC 2968</strain>
    </source>
</reference>
<dbReference type="CDD" id="cd12307">
    <property type="entry name" value="RRM_NIFK_like"/>
    <property type="match status" value="1"/>
</dbReference>
<dbReference type="OMA" id="HGFHEKE"/>
<dbReference type="InParanoid" id="Q6BYZ8"/>
<evidence type="ECO:0000313" key="8">
    <source>
        <dbReference type="Proteomes" id="UP000000599"/>
    </source>
</evidence>
<dbReference type="KEGG" id="dha:DEHA2A05720g"/>
<name>Q6BYZ8_DEBHA</name>
<dbReference type="GeneID" id="2899912"/>
<feature type="compositionally biased region" description="Basic and acidic residues" evidence="5">
    <location>
        <begin position="10"/>
        <end position="24"/>
    </location>
</feature>
<feature type="compositionally biased region" description="Acidic residues" evidence="5">
    <location>
        <begin position="28"/>
        <end position="68"/>
    </location>
</feature>
<evidence type="ECO:0000259" key="6">
    <source>
        <dbReference type="PROSITE" id="PS50102"/>
    </source>
</evidence>
<organism evidence="7 8">
    <name type="scientific">Debaryomyces hansenii (strain ATCC 36239 / CBS 767 / BCRC 21394 / JCM 1990 / NBRC 0083 / IGC 2968)</name>
    <name type="common">Yeast</name>
    <name type="synonym">Torulaspora hansenii</name>
    <dbReference type="NCBI Taxonomy" id="284592"/>
    <lineage>
        <taxon>Eukaryota</taxon>
        <taxon>Fungi</taxon>
        <taxon>Dikarya</taxon>
        <taxon>Ascomycota</taxon>
        <taxon>Saccharomycotina</taxon>
        <taxon>Pichiomycetes</taxon>
        <taxon>Debaryomycetaceae</taxon>
        <taxon>Debaryomyces</taxon>
    </lineage>
</organism>
<dbReference type="InterPro" id="IPR000504">
    <property type="entry name" value="RRM_dom"/>
</dbReference>
<dbReference type="AlphaFoldDB" id="Q6BYZ8"/>
<evidence type="ECO:0000256" key="5">
    <source>
        <dbReference type="SAM" id="MobiDB-lite"/>
    </source>
</evidence>
<keyword evidence="8" id="KW-1185">Reference proteome</keyword>
<keyword evidence="2 4" id="KW-0694">RNA-binding</keyword>
<keyword evidence="3" id="KW-0539">Nucleus</keyword>
<evidence type="ECO:0000256" key="2">
    <source>
        <dbReference type="ARBA" id="ARBA00022884"/>
    </source>
</evidence>
<dbReference type="FunCoup" id="Q6BYZ8">
    <property type="interactions" value="906"/>
</dbReference>
<dbReference type="InterPro" id="IPR035979">
    <property type="entry name" value="RBD_domain_sf"/>
</dbReference>
<dbReference type="RefSeq" id="XP_456571.1">
    <property type="nucleotide sequence ID" value="XM_456571.1"/>
</dbReference>
<proteinExistence type="predicted"/>
<sequence length="256" mass="29106">MGKFSNNKKQNADKKIEDIEKDLQLPESSEEELSGEEEGAEIGDESDEDSEELEGFSSDSDEEDDVDDKETKQHSTTKTSPTEKHIQASGHTVTKKKAVSAASNPTKSKRGVIYVGRIPHGFYEAEMKKYFTQFGDITRLRLSRNKKTGKSKHYGFIEFAHHNVAKVAAETMNNYLLFGHLLKVHLVEDPNIHEDLFQGANMKYKVIPWKKIGQNKNDAARSKEKWDTLSQKWSKKRALKQKQLSDKGIDFDLSTI</sequence>
<dbReference type="SMART" id="SM00360">
    <property type="entry name" value="RRM"/>
    <property type="match status" value="1"/>
</dbReference>
<dbReference type="eggNOG" id="KOG4208">
    <property type="taxonomic scope" value="Eukaryota"/>
</dbReference>
<feature type="region of interest" description="Disordered" evidence="5">
    <location>
        <begin position="1"/>
        <end position="104"/>
    </location>
</feature>
<dbReference type="EMBL" id="CR382133">
    <property type="protein sequence ID" value="CAG84527.1"/>
    <property type="molecule type" value="Genomic_DNA"/>
</dbReference>
<evidence type="ECO:0000256" key="3">
    <source>
        <dbReference type="ARBA" id="ARBA00023242"/>
    </source>
</evidence>
<evidence type="ECO:0000256" key="1">
    <source>
        <dbReference type="ARBA" id="ARBA00004604"/>
    </source>
</evidence>
<feature type="domain" description="RRM" evidence="6">
    <location>
        <begin position="111"/>
        <end position="189"/>
    </location>
</feature>
<dbReference type="PANTHER" id="PTHR46754">
    <property type="entry name" value="MKI67 FHA DOMAIN-INTERACTING NUCLEOLAR PHOSPHOPROTEIN"/>
    <property type="match status" value="1"/>
</dbReference>
<gene>
    <name evidence="7" type="ordered locus">DEHA2A05720g</name>
</gene>
<dbReference type="STRING" id="284592.Q6BYZ8"/>
<dbReference type="OrthoDB" id="21467at2759"/>
<evidence type="ECO:0000256" key="4">
    <source>
        <dbReference type="PROSITE-ProRule" id="PRU00176"/>
    </source>
</evidence>
<protein>
    <submittedName>
        <fullName evidence="7">DEHA2A05720p</fullName>
    </submittedName>
</protein>